<keyword evidence="2 5" id="KW-0812">Transmembrane</keyword>
<feature type="transmembrane region" description="Helical" evidence="5">
    <location>
        <begin position="179"/>
        <end position="197"/>
    </location>
</feature>
<evidence type="ECO:0000256" key="4">
    <source>
        <dbReference type="ARBA" id="ARBA00023136"/>
    </source>
</evidence>
<evidence type="ECO:0000256" key="2">
    <source>
        <dbReference type="ARBA" id="ARBA00022692"/>
    </source>
</evidence>
<evidence type="ECO:0000256" key="5">
    <source>
        <dbReference type="SAM" id="Phobius"/>
    </source>
</evidence>
<feature type="transmembrane region" description="Helical" evidence="5">
    <location>
        <begin position="123"/>
        <end position="139"/>
    </location>
</feature>
<dbReference type="PANTHER" id="PTHR22911:SF6">
    <property type="entry name" value="SOLUTE CARRIER FAMILY 35 MEMBER G1"/>
    <property type="match status" value="1"/>
</dbReference>
<keyword evidence="3 5" id="KW-1133">Transmembrane helix</keyword>
<name>A0A5D0MKF5_9BACT</name>
<proteinExistence type="predicted"/>
<dbReference type="SUPFAM" id="SSF103481">
    <property type="entry name" value="Multidrug resistance efflux transporter EmrE"/>
    <property type="match status" value="2"/>
</dbReference>
<dbReference type="Gene3D" id="1.10.3730.20">
    <property type="match status" value="1"/>
</dbReference>
<feature type="transmembrane region" description="Helical" evidence="5">
    <location>
        <begin position="203"/>
        <end position="224"/>
    </location>
</feature>
<gene>
    <name evidence="7" type="ORF">FXF47_01600</name>
</gene>
<reference evidence="7" key="1">
    <citation type="submission" date="2019-08" db="EMBL/GenBank/DDBJ databases">
        <title>Genomic characterization of a novel candidate phylum (ARYD3) from a high temperature, high salinity tertiary oil reservoir in north central Oklahoma, USA.</title>
        <authorList>
            <person name="Youssef N.H."/>
            <person name="Yadav A."/>
            <person name="Elshahed M.S."/>
        </authorList>
    </citation>
    <scope>NUCLEOTIDE SEQUENCE [LARGE SCALE GENOMIC DNA]</scope>
    <source>
        <strain evidence="7">ARYD3</strain>
    </source>
</reference>
<protein>
    <submittedName>
        <fullName evidence="7">DMT family transporter</fullName>
    </submittedName>
</protein>
<evidence type="ECO:0000313" key="8">
    <source>
        <dbReference type="Proteomes" id="UP000324143"/>
    </source>
</evidence>
<dbReference type="Proteomes" id="UP000324143">
    <property type="component" value="Unassembled WGS sequence"/>
</dbReference>
<dbReference type="GO" id="GO:0016020">
    <property type="term" value="C:membrane"/>
    <property type="evidence" value="ECO:0007669"/>
    <property type="project" value="UniProtKB-SubCell"/>
</dbReference>
<keyword evidence="8" id="KW-1185">Reference proteome</keyword>
<feature type="transmembrane region" description="Helical" evidence="5">
    <location>
        <begin position="261"/>
        <end position="280"/>
    </location>
</feature>
<organism evidence="7 8">
    <name type="scientific">Candidatus Mcinerneyibacterium aminivorans</name>
    <dbReference type="NCBI Taxonomy" id="2703815"/>
    <lineage>
        <taxon>Bacteria</taxon>
        <taxon>Candidatus Macinerneyibacteriota</taxon>
        <taxon>Candidatus Mcinerneyibacteria</taxon>
        <taxon>Candidatus Mcinerneyibacteriales</taxon>
        <taxon>Candidatus Mcinerneyibacteriaceae</taxon>
        <taxon>Candidatus Mcinerneyibacterium</taxon>
    </lineage>
</organism>
<dbReference type="EMBL" id="VSIX01000018">
    <property type="protein sequence ID" value="TYB31930.1"/>
    <property type="molecule type" value="Genomic_DNA"/>
</dbReference>
<dbReference type="PANTHER" id="PTHR22911">
    <property type="entry name" value="ACYL-MALONYL CONDENSING ENZYME-RELATED"/>
    <property type="match status" value="1"/>
</dbReference>
<comment type="subcellular location">
    <subcellularLocation>
        <location evidence="1">Membrane</location>
        <topology evidence="1">Multi-pass membrane protein</topology>
    </subcellularLocation>
</comment>
<dbReference type="InterPro" id="IPR000620">
    <property type="entry name" value="EamA_dom"/>
</dbReference>
<evidence type="ECO:0000256" key="1">
    <source>
        <dbReference type="ARBA" id="ARBA00004141"/>
    </source>
</evidence>
<evidence type="ECO:0000256" key="3">
    <source>
        <dbReference type="ARBA" id="ARBA00022989"/>
    </source>
</evidence>
<evidence type="ECO:0000313" key="7">
    <source>
        <dbReference type="EMBL" id="TYB31930.1"/>
    </source>
</evidence>
<feature type="transmembrane region" description="Helical" evidence="5">
    <location>
        <begin position="7"/>
        <end position="26"/>
    </location>
</feature>
<dbReference type="AlphaFoldDB" id="A0A5D0MKF5"/>
<feature type="domain" description="EamA" evidence="6">
    <location>
        <begin position="7"/>
        <end position="139"/>
    </location>
</feature>
<evidence type="ECO:0000259" key="6">
    <source>
        <dbReference type="Pfam" id="PF00892"/>
    </source>
</evidence>
<feature type="domain" description="EamA" evidence="6">
    <location>
        <begin position="150"/>
        <end position="276"/>
    </location>
</feature>
<feature type="transmembrane region" description="Helical" evidence="5">
    <location>
        <begin position="236"/>
        <end position="255"/>
    </location>
</feature>
<feature type="transmembrane region" description="Helical" evidence="5">
    <location>
        <begin position="32"/>
        <end position="51"/>
    </location>
</feature>
<feature type="transmembrane region" description="Helical" evidence="5">
    <location>
        <begin position="145"/>
        <end position="167"/>
    </location>
</feature>
<feature type="transmembrane region" description="Helical" evidence="5">
    <location>
        <begin position="71"/>
        <end position="93"/>
    </location>
</feature>
<comment type="caution">
    <text evidence="7">The sequence shown here is derived from an EMBL/GenBank/DDBJ whole genome shotgun (WGS) entry which is preliminary data.</text>
</comment>
<feature type="transmembrane region" description="Helical" evidence="5">
    <location>
        <begin position="99"/>
        <end position="116"/>
    </location>
</feature>
<keyword evidence="4 5" id="KW-0472">Membrane</keyword>
<accession>A0A5D0MKF5</accession>
<dbReference type="InterPro" id="IPR037185">
    <property type="entry name" value="EmrE-like"/>
</dbReference>
<sequence length="289" mass="32637">MKDNKPKAIFFMILSSLFFALMGVMVKSTREIPVFQQVFVRNLVVVIFIFAGNKMYYKANLLGKKENRKYLVLRSIFGVIGLTTFFYAMSKLYLADATMLNKLSPFFVTLFAGMFLNEKIKKIQIPILIVAFTGALLIIKPKFDLTILPALIGFISGITSGAAYTVVRYLKEKEHTFVIIFYFSVIALVSTSPFLLINFKTPSYKQAVLLILIGVFATGGQIFLTLAYKHCEASRVAIYMYSHIIFALIFGIIFWNEIPDILSITGGVLIIAGAIANYYVKREKKKEII</sequence>
<dbReference type="Pfam" id="PF00892">
    <property type="entry name" value="EamA"/>
    <property type="match status" value="2"/>
</dbReference>